<dbReference type="GO" id="GO:0046872">
    <property type="term" value="F:metal ion binding"/>
    <property type="evidence" value="ECO:0007669"/>
    <property type="project" value="UniProtKB-KW"/>
</dbReference>
<dbReference type="EMBL" id="OC872979">
    <property type="protein sequence ID" value="CAD7636088.1"/>
    <property type="molecule type" value="Genomic_DNA"/>
</dbReference>
<dbReference type="GO" id="GO:0051603">
    <property type="term" value="P:proteolysis involved in protein catabolic process"/>
    <property type="evidence" value="ECO:0007669"/>
    <property type="project" value="TreeGrafter"/>
</dbReference>
<name>A0A7R9L965_9ACAR</name>
<accession>A0A7R9L965</accession>
<gene>
    <name evidence="3" type="ORF">OSB1V03_LOCUS16477</name>
</gene>
<dbReference type="SUPFAM" id="SSF63411">
    <property type="entry name" value="LuxS/MPP-like metallohydrolase"/>
    <property type="match status" value="2"/>
</dbReference>
<dbReference type="EMBL" id="CAJPIZ010018404">
    <property type="protein sequence ID" value="CAG2116518.1"/>
    <property type="molecule type" value="Genomic_DNA"/>
</dbReference>
<dbReference type="PANTHER" id="PTHR43690:SF18">
    <property type="entry name" value="INSULIN-DEGRADING ENZYME-RELATED"/>
    <property type="match status" value="1"/>
</dbReference>
<dbReference type="Proteomes" id="UP000759131">
    <property type="component" value="Unassembled WGS sequence"/>
</dbReference>
<dbReference type="InterPro" id="IPR011249">
    <property type="entry name" value="Metalloenz_LuxS/M16"/>
</dbReference>
<dbReference type="PANTHER" id="PTHR43690">
    <property type="entry name" value="NARDILYSIN"/>
    <property type="match status" value="1"/>
</dbReference>
<dbReference type="GO" id="GO:0043171">
    <property type="term" value="P:peptide catabolic process"/>
    <property type="evidence" value="ECO:0007669"/>
    <property type="project" value="TreeGrafter"/>
</dbReference>
<dbReference type="AlphaFoldDB" id="A0A7R9L965"/>
<evidence type="ECO:0000256" key="1">
    <source>
        <dbReference type="ARBA" id="ARBA00022723"/>
    </source>
</evidence>
<dbReference type="InterPro" id="IPR050626">
    <property type="entry name" value="Peptidase_M16"/>
</dbReference>
<evidence type="ECO:0000259" key="2">
    <source>
        <dbReference type="Pfam" id="PF16187"/>
    </source>
</evidence>
<proteinExistence type="predicted"/>
<organism evidence="3">
    <name type="scientific">Medioppia subpectinata</name>
    <dbReference type="NCBI Taxonomy" id="1979941"/>
    <lineage>
        <taxon>Eukaryota</taxon>
        <taxon>Metazoa</taxon>
        <taxon>Ecdysozoa</taxon>
        <taxon>Arthropoda</taxon>
        <taxon>Chelicerata</taxon>
        <taxon>Arachnida</taxon>
        <taxon>Acari</taxon>
        <taxon>Acariformes</taxon>
        <taxon>Sarcoptiformes</taxon>
        <taxon>Oribatida</taxon>
        <taxon>Brachypylina</taxon>
        <taxon>Oppioidea</taxon>
        <taxon>Oppiidae</taxon>
        <taxon>Medioppia</taxon>
    </lineage>
</organism>
<dbReference type="Pfam" id="PF16187">
    <property type="entry name" value="Peptidase_M16_M"/>
    <property type="match status" value="1"/>
</dbReference>
<evidence type="ECO:0000313" key="3">
    <source>
        <dbReference type="EMBL" id="CAD7636088.1"/>
    </source>
</evidence>
<keyword evidence="1" id="KW-0479">Metal-binding</keyword>
<dbReference type="OrthoDB" id="6474849at2759"/>
<protein>
    <recommendedName>
        <fullName evidence="2">Peptidase M16 middle/third domain-containing protein</fullName>
    </recommendedName>
</protein>
<feature type="domain" description="Peptidase M16 middle/third" evidence="2">
    <location>
        <begin position="23"/>
        <end position="183"/>
    </location>
</feature>
<dbReference type="InterPro" id="IPR032632">
    <property type="entry name" value="Peptidase_M16_M"/>
</dbReference>
<evidence type="ECO:0000313" key="4">
    <source>
        <dbReference type="Proteomes" id="UP000759131"/>
    </source>
</evidence>
<dbReference type="GO" id="GO:0005739">
    <property type="term" value="C:mitochondrion"/>
    <property type="evidence" value="ECO:0007669"/>
    <property type="project" value="TreeGrafter"/>
</dbReference>
<reference evidence="3" key="1">
    <citation type="submission" date="2020-11" db="EMBL/GenBank/DDBJ databases">
        <authorList>
            <person name="Tran Van P."/>
        </authorList>
    </citation>
    <scope>NUCLEOTIDE SEQUENCE</scope>
</reference>
<dbReference type="Gene3D" id="3.30.830.10">
    <property type="entry name" value="Metalloenzyme, LuxS/M16 peptidase-like"/>
    <property type="match status" value="2"/>
</dbReference>
<keyword evidence="4" id="KW-1185">Reference proteome</keyword>
<dbReference type="GO" id="GO:0004222">
    <property type="term" value="F:metalloendopeptidase activity"/>
    <property type="evidence" value="ECO:0007669"/>
    <property type="project" value="TreeGrafter"/>
</dbReference>
<sequence>MLKSEGPKQWVYNELKQMLEINFQCEEKSQPISYVQHLVHTLLLYPIEDVLRVSYRMDEYKPELTTEVLNELNADRMRVRVVGKKYESIVDQTERWYGTKYSFQDIPPEKTKLWLNIGLNERLALPPPNDFIPYNLNVKPIEDNNQIEPQIIRNNEFSRVWYLQDFEYRKPKAYYAFKLTKPSGVVFGNQIDSIEEIVRKLVGVVGEGEPTAHSRDYYIIE</sequence>
<dbReference type="GO" id="GO:0005829">
    <property type="term" value="C:cytosol"/>
    <property type="evidence" value="ECO:0007669"/>
    <property type="project" value="TreeGrafter"/>
</dbReference>